<evidence type="ECO:0000259" key="1">
    <source>
        <dbReference type="Pfam" id="PF00248"/>
    </source>
</evidence>
<dbReference type="HOGENOM" id="CLU_023205_0_0_1"/>
<keyword evidence="3" id="KW-1185">Reference proteome</keyword>
<dbReference type="Gene3D" id="3.20.20.100">
    <property type="entry name" value="NADP-dependent oxidoreductase domain"/>
    <property type="match status" value="1"/>
</dbReference>
<evidence type="ECO:0000313" key="3">
    <source>
        <dbReference type="Proteomes" id="UP000017559"/>
    </source>
</evidence>
<dbReference type="SUPFAM" id="SSF51430">
    <property type="entry name" value="NAD(P)-linked oxidoreductase"/>
    <property type="match status" value="1"/>
</dbReference>
<comment type="caution">
    <text evidence="2">The sequence shown here is derived from an EMBL/GenBank/DDBJ whole genome shotgun (WGS) entry which is preliminary data.</text>
</comment>
<dbReference type="Proteomes" id="UP000017559">
    <property type="component" value="Unassembled WGS sequence"/>
</dbReference>
<dbReference type="GO" id="GO:0016491">
    <property type="term" value="F:oxidoreductase activity"/>
    <property type="evidence" value="ECO:0007669"/>
    <property type="project" value="InterPro"/>
</dbReference>
<dbReference type="OrthoDB" id="416253at2759"/>
<dbReference type="CDD" id="cd19071">
    <property type="entry name" value="AKR_AKR1-5-like"/>
    <property type="match status" value="1"/>
</dbReference>
<dbReference type="EMBL" id="AWSO01001098">
    <property type="protein sequence ID" value="ESK85304.1"/>
    <property type="molecule type" value="Genomic_DNA"/>
</dbReference>
<dbReference type="InterPro" id="IPR020471">
    <property type="entry name" value="AKR"/>
</dbReference>
<name>V2Y0Y6_MONRO</name>
<accession>V2Y0Y6</accession>
<dbReference type="KEGG" id="mrr:Moror_11319"/>
<dbReference type="PRINTS" id="PR00069">
    <property type="entry name" value="ALDKETRDTASE"/>
</dbReference>
<proteinExistence type="predicted"/>
<evidence type="ECO:0000313" key="2">
    <source>
        <dbReference type="EMBL" id="ESK85304.1"/>
    </source>
</evidence>
<dbReference type="AlphaFoldDB" id="V2Y0Y6"/>
<dbReference type="InterPro" id="IPR036812">
    <property type="entry name" value="NAD(P)_OxRdtase_dom_sf"/>
</dbReference>
<protein>
    <submittedName>
        <fullName evidence="2">Aldehyde reductase i</fullName>
    </submittedName>
</protein>
<sequence>MSFKSFNNYIALSNGVRMIGLGTWQSTKLGEGECAIESALKEGYRHIDAALYNYGNQKEVGAGINKSGVPRSEIFLVSKLHCTDSHRPELVEADLDNTLKELDTEYLVFYLIYWPVPFQPGATLSATRSRADDPVALLKSDKVRAIGVSNFTIEHLEILADVTPAVNQIEVHPLLQQGDLTAYSKEKGVHGKTSLVVRPSSLIVLSLLLRQIWALLQPKF</sequence>
<organism evidence="2 3">
    <name type="scientific">Moniliophthora roreri (strain MCA 2997)</name>
    <name type="common">Cocoa frosty pod rot fungus</name>
    <name type="synonym">Crinipellis roreri</name>
    <dbReference type="NCBI Taxonomy" id="1381753"/>
    <lineage>
        <taxon>Eukaryota</taxon>
        <taxon>Fungi</taxon>
        <taxon>Dikarya</taxon>
        <taxon>Basidiomycota</taxon>
        <taxon>Agaricomycotina</taxon>
        <taxon>Agaricomycetes</taxon>
        <taxon>Agaricomycetidae</taxon>
        <taxon>Agaricales</taxon>
        <taxon>Marasmiineae</taxon>
        <taxon>Marasmiaceae</taxon>
        <taxon>Moniliophthora</taxon>
    </lineage>
</organism>
<dbReference type="InterPro" id="IPR023210">
    <property type="entry name" value="NADP_OxRdtase_dom"/>
</dbReference>
<reference evidence="2 3" key="1">
    <citation type="journal article" date="2014" name="BMC Genomics">
        <title>Genome and secretome analysis of the hemibiotrophic fungal pathogen, Moniliophthora roreri, which causes frosty pod rot disease of cacao: mechanisms of the biotrophic and necrotrophic phases.</title>
        <authorList>
            <person name="Meinhardt L.W."/>
            <person name="Costa G.G.L."/>
            <person name="Thomazella D.P.T."/>
            <person name="Teixeira P.J.P.L."/>
            <person name="Carazzolle M.F."/>
            <person name="Schuster S.C."/>
            <person name="Carlson J.E."/>
            <person name="Guiltinan M.J."/>
            <person name="Mieczkowski P."/>
            <person name="Farmer A."/>
            <person name="Ramaraj T."/>
            <person name="Crozier J."/>
            <person name="Davis R.E."/>
            <person name="Shao J."/>
            <person name="Melnick R.L."/>
            <person name="Pereira G.A.G."/>
            <person name="Bailey B.A."/>
        </authorList>
    </citation>
    <scope>NUCLEOTIDE SEQUENCE [LARGE SCALE GENOMIC DNA]</scope>
    <source>
        <strain evidence="2 3">MCA 2997</strain>
    </source>
</reference>
<dbReference type="Pfam" id="PF00248">
    <property type="entry name" value="Aldo_ket_red"/>
    <property type="match status" value="1"/>
</dbReference>
<dbReference type="PANTHER" id="PTHR11732">
    <property type="entry name" value="ALDO/KETO REDUCTASE"/>
    <property type="match status" value="1"/>
</dbReference>
<feature type="domain" description="NADP-dependent oxidoreductase" evidence="1">
    <location>
        <begin position="19"/>
        <end position="189"/>
    </location>
</feature>
<dbReference type="STRING" id="1381753.V2Y0Y6"/>
<gene>
    <name evidence="2" type="ORF">Moror_11319</name>
</gene>